<feature type="region of interest" description="Disordered" evidence="1">
    <location>
        <begin position="1"/>
        <end position="100"/>
    </location>
</feature>
<dbReference type="Proteomes" id="UP000000768">
    <property type="component" value="Chromosome 4"/>
</dbReference>
<dbReference type="InParanoid" id="A0A1Z5RPT6"/>
<keyword evidence="3" id="KW-1185">Reference proteome</keyword>
<proteinExistence type="predicted"/>
<reference evidence="3" key="2">
    <citation type="journal article" date="2018" name="Plant J.">
        <title>The Sorghum bicolor reference genome: improved assembly, gene annotations, a transcriptome atlas, and signatures of genome organization.</title>
        <authorList>
            <person name="McCormick R.F."/>
            <person name="Truong S.K."/>
            <person name="Sreedasyam A."/>
            <person name="Jenkins J."/>
            <person name="Shu S."/>
            <person name="Sims D."/>
            <person name="Kennedy M."/>
            <person name="Amirebrahimi M."/>
            <person name="Weers B.D."/>
            <person name="McKinley B."/>
            <person name="Mattison A."/>
            <person name="Morishige D.T."/>
            <person name="Grimwood J."/>
            <person name="Schmutz J."/>
            <person name="Mullet J.E."/>
        </authorList>
    </citation>
    <scope>NUCLEOTIDE SEQUENCE [LARGE SCALE GENOMIC DNA]</scope>
    <source>
        <strain evidence="3">cv. BTx623</strain>
    </source>
</reference>
<evidence type="ECO:0000256" key="1">
    <source>
        <dbReference type="SAM" id="MobiDB-lite"/>
    </source>
</evidence>
<organism evidence="2 3">
    <name type="scientific">Sorghum bicolor</name>
    <name type="common">Sorghum</name>
    <name type="synonym">Sorghum vulgare</name>
    <dbReference type="NCBI Taxonomy" id="4558"/>
    <lineage>
        <taxon>Eukaryota</taxon>
        <taxon>Viridiplantae</taxon>
        <taxon>Streptophyta</taxon>
        <taxon>Embryophyta</taxon>
        <taxon>Tracheophyta</taxon>
        <taxon>Spermatophyta</taxon>
        <taxon>Magnoliopsida</taxon>
        <taxon>Liliopsida</taxon>
        <taxon>Poales</taxon>
        <taxon>Poaceae</taxon>
        <taxon>PACMAD clade</taxon>
        <taxon>Panicoideae</taxon>
        <taxon>Andropogonodae</taxon>
        <taxon>Andropogoneae</taxon>
        <taxon>Sorghinae</taxon>
        <taxon>Sorghum</taxon>
    </lineage>
</organism>
<sequence>MASKNGMAKTEQILKEARCDRSSATTDDQMEIFAEFAGGRARSNTRSRAGHGRKSSSRRDTASARSGPGDMARGAATQRRDRRGCARRRLIPACSSTHRN</sequence>
<name>A0A1Z5RPT6_SORBI</name>
<feature type="compositionally biased region" description="Basic and acidic residues" evidence="1">
    <location>
        <begin position="12"/>
        <end position="21"/>
    </location>
</feature>
<dbReference type="EMBL" id="CM000763">
    <property type="protein sequence ID" value="OQU85455.1"/>
    <property type="molecule type" value="Genomic_DNA"/>
</dbReference>
<evidence type="ECO:0000313" key="3">
    <source>
        <dbReference type="Proteomes" id="UP000000768"/>
    </source>
</evidence>
<feature type="compositionally biased region" description="Basic residues" evidence="1">
    <location>
        <begin position="43"/>
        <end position="56"/>
    </location>
</feature>
<protein>
    <submittedName>
        <fullName evidence="2">Uncharacterized protein</fullName>
    </submittedName>
</protein>
<feature type="compositionally biased region" description="Basic residues" evidence="1">
    <location>
        <begin position="80"/>
        <end position="90"/>
    </location>
</feature>
<accession>A0A1Z5RPT6</accession>
<dbReference type="AlphaFoldDB" id="A0A1Z5RPT6"/>
<gene>
    <name evidence="2" type="ORF">SORBI_3004G247650</name>
</gene>
<evidence type="ECO:0000313" key="2">
    <source>
        <dbReference type="EMBL" id="OQU85455.1"/>
    </source>
</evidence>
<dbReference type="Gramene" id="OQU85455">
    <property type="protein sequence ID" value="OQU85455"/>
    <property type="gene ID" value="SORBI_3004G247650"/>
</dbReference>
<reference evidence="2 3" key="1">
    <citation type="journal article" date="2009" name="Nature">
        <title>The Sorghum bicolor genome and the diversification of grasses.</title>
        <authorList>
            <person name="Paterson A.H."/>
            <person name="Bowers J.E."/>
            <person name="Bruggmann R."/>
            <person name="Dubchak I."/>
            <person name="Grimwood J."/>
            <person name="Gundlach H."/>
            <person name="Haberer G."/>
            <person name="Hellsten U."/>
            <person name="Mitros T."/>
            <person name="Poliakov A."/>
            <person name="Schmutz J."/>
            <person name="Spannagl M."/>
            <person name="Tang H."/>
            <person name="Wang X."/>
            <person name="Wicker T."/>
            <person name="Bharti A.K."/>
            <person name="Chapman J."/>
            <person name="Feltus F.A."/>
            <person name="Gowik U."/>
            <person name="Grigoriev I.V."/>
            <person name="Lyons E."/>
            <person name="Maher C.A."/>
            <person name="Martis M."/>
            <person name="Narechania A."/>
            <person name="Otillar R.P."/>
            <person name="Penning B.W."/>
            <person name="Salamov A.A."/>
            <person name="Wang Y."/>
            <person name="Zhang L."/>
            <person name="Carpita N.C."/>
            <person name="Freeling M."/>
            <person name="Gingle A.R."/>
            <person name="Hash C.T."/>
            <person name="Keller B."/>
            <person name="Klein P."/>
            <person name="Kresovich S."/>
            <person name="McCann M.C."/>
            <person name="Ming R."/>
            <person name="Peterson D.G."/>
            <person name="Mehboob-ur-Rahman"/>
            <person name="Ware D."/>
            <person name="Westhoff P."/>
            <person name="Mayer K.F."/>
            <person name="Messing J."/>
            <person name="Rokhsar D.S."/>
        </authorList>
    </citation>
    <scope>NUCLEOTIDE SEQUENCE [LARGE SCALE GENOMIC DNA]</scope>
    <source>
        <strain evidence="3">cv. BTx623</strain>
    </source>
</reference>